<comment type="subunit">
    <text evidence="7 9">Homodimer; represents the active form and is present at a pH value below 6.5. Homotetramer; represents the inactive form and is present at a pH value above 7.0.</text>
</comment>
<dbReference type="CTD" id="93974"/>
<dbReference type="Ensembl" id="ENSVURT00010028230.1">
    <property type="protein sequence ID" value="ENSVURP00010024797.1"/>
    <property type="gene ID" value="ENSVURG00010019004.1"/>
</dbReference>
<comment type="domain">
    <text evidence="9">Forms an alpha-helical dimer with monomers associated via an antiparallel alpha-helical coiled coil, leaving each N-terminal inhibitory region accessible for interaction with an F1 catalytic domain. The inhibitory N-terminal region binds the alpha(ADP-bound)-beta(ADP-bound) (ATP5F1A-ATP5F1B) interface of F1-ATPase, and also contact the central gamma subunit (ATP5F1C). This dimeric state is favored by pH values below 7.0, and at higher values the dimers associate to form inactive homotetramer, where the inhibitory region is occluded, masking its inhibitory activity.</text>
</comment>
<dbReference type="Proteomes" id="UP000314987">
    <property type="component" value="Unassembled WGS sequence"/>
</dbReference>
<dbReference type="GO" id="GO:0140260">
    <property type="term" value="F:mitochondrial proton-transporting ATP synthase complex binding"/>
    <property type="evidence" value="ECO:0007669"/>
    <property type="project" value="Ensembl"/>
</dbReference>
<dbReference type="Pfam" id="PF04568">
    <property type="entry name" value="IATP"/>
    <property type="match status" value="1"/>
</dbReference>
<dbReference type="GO" id="GO:0043532">
    <property type="term" value="F:angiostatin binding"/>
    <property type="evidence" value="ECO:0007669"/>
    <property type="project" value="Ensembl"/>
</dbReference>
<dbReference type="RefSeq" id="XP_027720157.1">
    <property type="nucleotide sequence ID" value="XM_027864356.1"/>
</dbReference>
<evidence type="ECO:0000313" key="13">
    <source>
        <dbReference type="Proteomes" id="UP000314987"/>
    </source>
</evidence>
<dbReference type="GO" id="GO:0009986">
    <property type="term" value="C:cell surface"/>
    <property type="evidence" value="ECO:0007669"/>
    <property type="project" value="Ensembl"/>
</dbReference>
<keyword evidence="13" id="KW-1185">Reference proteome</keyword>
<dbReference type="GeneTree" id="ENSGT00390000006264"/>
<dbReference type="GO" id="GO:1901030">
    <property type="term" value="P:positive regulation of mitochondrial outer membrane permeabilization involved in apoptotic signaling pathway"/>
    <property type="evidence" value="ECO:0007669"/>
    <property type="project" value="Ensembl"/>
</dbReference>
<dbReference type="GO" id="GO:0051117">
    <property type="term" value="F:ATPase binding"/>
    <property type="evidence" value="ECO:0007669"/>
    <property type="project" value="Ensembl"/>
</dbReference>
<dbReference type="PANTHER" id="PTHR48417">
    <property type="entry name" value="ATP SYNTHASE F1 SUBUNIT EPSILON"/>
    <property type="match status" value="1"/>
</dbReference>
<dbReference type="Gene3D" id="1.20.5.500">
    <property type="entry name" value="Single helix bin"/>
    <property type="match status" value="2"/>
</dbReference>
<evidence type="ECO:0000256" key="8">
    <source>
        <dbReference type="ARBA" id="ARBA00046200"/>
    </source>
</evidence>
<dbReference type="STRING" id="29139.ENSVURP00010024797"/>
<proteinExistence type="inferred from homology"/>
<dbReference type="GO" id="GO:1903578">
    <property type="term" value="P:regulation of ATP metabolic process"/>
    <property type="evidence" value="ECO:0007669"/>
    <property type="project" value="Ensembl"/>
</dbReference>
<dbReference type="SUPFAM" id="SSF64602">
    <property type="entry name" value="F1 ATPase inhibitor, IF1, C-terminal domain"/>
    <property type="match status" value="1"/>
</dbReference>
<comment type="similarity">
    <text evidence="2 9">Belongs to the ATPase inhibitor family.</text>
</comment>
<feature type="region of interest" description="Disordered" evidence="11">
    <location>
        <begin position="36"/>
        <end position="64"/>
    </location>
</feature>
<evidence type="ECO:0000256" key="2">
    <source>
        <dbReference type="ARBA" id="ARBA00010901"/>
    </source>
</evidence>
<evidence type="ECO:0000313" key="12">
    <source>
        <dbReference type="Ensembl" id="ENSVURP00010024797.1"/>
    </source>
</evidence>
<evidence type="ECO:0000256" key="1">
    <source>
        <dbReference type="ARBA" id="ARBA00004173"/>
    </source>
</evidence>
<dbReference type="GO" id="GO:1903052">
    <property type="term" value="P:positive regulation of proteolysis involved in protein catabolic process"/>
    <property type="evidence" value="ECO:0007669"/>
    <property type="project" value="Ensembl"/>
</dbReference>
<sequence length="117" mass="13490">MACTAVAATRLGLGLWGARTMQARAYNLDYPRQFSSDPVDEVSGGAGAIRDAGGAFGKREKAEEDRYFREKSREQLASLRKHHQEEITHHEKEIQRLQKEIERYKNKIRKLRDDDDD</sequence>
<dbReference type="GO" id="GO:0072593">
    <property type="term" value="P:reactive oxygen species metabolic process"/>
    <property type="evidence" value="ECO:0007669"/>
    <property type="project" value="Ensembl"/>
</dbReference>
<comment type="function">
    <text evidence="8">Endogenous F(1)F(o)-ATPase inhibitor limiting ATP depletion when the mitochondrial membrane potential falls below a threshold and the F(1)F(o)-ATP synthase starts hydrolyzing ATP to pump protons out of the mitochondrial matrix. Required to avoid the consumption of cellular ATP when the F(1)F(o)-ATP synthase enzyme acts as an ATP hydrolase. Indirectly acts as a regulator of heme synthesis in erythroid tissues: regulates heme synthesis by modulating the mitochondrial pH and redox potential, allowing FECH to efficiently catalyze the incorporation of iron into protoporphyrin IX to produce heme.</text>
</comment>
<dbReference type="FunFam" id="1.20.5.500:FF:000004">
    <property type="entry name" value="ATPase inhibitor A, mitochondrial"/>
    <property type="match status" value="1"/>
</dbReference>
<dbReference type="GO" id="GO:0051882">
    <property type="term" value="P:mitochondrial depolarization"/>
    <property type="evidence" value="ECO:0007669"/>
    <property type="project" value="Ensembl"/>
</dbReference>
<reference evidence="12" key="2">
    <citation type="submission" date="2025-08" db="UniProtKB">
        <authorList>
            <consortium name="Ensembl"/>
        </authorList>
    </citation>
    <scope>IDENTIFICATION</scope>
</reference>
<evidence type="ECO:0000256" key="3">
    <source>
        <dbReference type="ARBA" id="ARBA00019626"/>
    </source>
</evidence>
<protein>
    <recommendedName>
        <fullName evidence="3 9">ATPase inhibitor, mitochondrial</fullName>
    </recommendedName>
    <alternativeName>
        <fullName evidence="9">ATP synthase F1 subunit epsilon</fullName>
    </alternativeName>
</protein>
<organism evidence="12 13">
    <name type="scientific">Vombatus ursinus</name>
    <name type="common">Common wombat</name>
    <dbReference type="NCBI Taxonomy" id="29139"/>
    <lineage>
        <taxon>Eukaryota</taxon>
        <taxon>Metazoa</taxon>
        <taxon>Chordata</taxon>
        <taxon>Craniata</taxon>
        <taxon>Vertebrata</taxon>
        <taxon>Euteleostomi</taxon>
        <taxon>Mammalia</taxon>
        <taxon>Metatheria</taxon>
        <taxon>Diprotodontia</taxon>
        <taxon>Vombatidae</taxon>
        <taxon>Vombatus</taxon>
    </lineage>
</organism>
<evidence type="ECO:0000256" key="9">
    <source>
        <dbReference type="RuleBase" id="RU368087"/>
    </source>
</evidence>
<evidence type="ECO:0000256" key="7">
    <source>
        <dbReference type="ARBA" id="ARBA00026043"/>
    </source>
</evidence>
<dbReference type="GO" id="GO:0030218">
    <property type="term" value="P:erythrocyte differentiation"/>
    <property type="evidence" value="ECO:0007669"/>
    <property type="project" value="Ensembl"/>
</dbReference>
<evidence type="ECO:0000256" key="11">
    <source>
        <dbReference type="SAM" id="MobiDB-lite"/>
    </source>
</evidence>
<evidence type="ECO:0000256" key="4">
    <source>
        <dbReference type="ARBA" id="ARBA00022946"/>
    </source>
</evidence>
<evidence type="ECO:0000256" key="5">
    <source>
        <dbReference type="ARBA" id="ARBA00023054"/>
    </source>
</evidence>
<dbReference type="GO" id="GO:1903214">
    <property type="term" value="P:regulation of protein targeting to mitochondrion"/>
    <property type="evidence" value="ECO:0007669"/>
    <property type="project" value="Ensembl"/>
</dbReference>
<reference evidence="12" key="3">
    <citation type="submission" date="2025-09" db="UniProtKB">
        <authorList>
            <consortium name="Ensembl"/>
        </authorList>
    </citation>
    <scope>IDENTIFICATION</scope>
</reference>
<dbReference type="GO" id="GO:0001937">
    <property type="term" value="P:negative regulation of endothelial cell proliferation"/>
    <property type="evidence" value="ECO:0007669"/>
    <property type="project" value="Ensembl"/>
</dbReference>
<accession>A0A4X2LUZ3</accession>
<keyword evidence="4" id="KW-0809">Transit peptide</keyword>
<feature type="coiled-coil region" evidence="10">
    <location>
        <begin position="73"/>
        <end position="114"/>
    </location>
</feature>
<dbReference type="GO" id="GO:0005739">
    <property type="term" value="C:mitochondrion"/>
    <property type="evidence" value="ECO:0007669"/>
    <property type="project" value="UniProtKB-SubCell"/>
</dbReference>
<keyword evidence="5 10" id="KW-0175">Coiled coil</keyword>
<evidence type="ECO:0000256" key="6">
    <source>
        <dbReference type="ARBA" id="ARBA00023128"/>
    </source>
</evidence>
<keyword evidence="6 9" id="KW-0496">Mitochondrion</keyword>
<dbReference type="OMA" id="AFHEEHI"/>
<dbReference type="GO" id="GO:1905091">
    <property type="term" value="P:positive regulation of type 2 mitophagy"/>
    <property type="evidence" value="ECO:0007669"/>
    <property type="project" value="Ensembl"/>
</dbReference>
<dbReference type="GeneID" id="114044724"/>
<dbReference type="InterPro" id="IPR007648">
    <property type="entry name" value="ATPase_inhibitor_mt"/>
</dbReference>
<evidence type="ECO:0000256" key="10">
    <source>
        <dbReference type="SAM" id="Coils"/>
    </source>
</evidence>
<gene>
    <name evidence="12" type="primary">ATP5IF1</name>
</gene>
<dbReference type="PANTHER" id="PTHR48417:SF1">
    <property type="entry name" value="ATP SYNTHASE F1 SUBUNIT EPSILON"/>
    <property type="match status" value="1"/>
</dbReference>
<dbReference type="AlphaFoldDB" id="A0A4X2LUZ3"/>
<dbReference type="FunFam" id="1.20.5.500:FF:000003">
    <property type="entry name" value="ATPase inhibitor B, mitochondrial"/>
    <property type="match status" value="1"/>
</dbReference>
<dbReference type="OrthoDB" id="10045676at2759"/>
<comment type="subcellular location">
    <subcellularLocation>
        <location evidence="1 9">Mitochondrion</location>
    </subcellularLocation>
</comment>
<name>A0A4X2LUZ3_VOMUR</name>
<reference evidence="13" key="1">
    <citation type="submission" date="2018-12" db="EMBL/GenBank/DDBJ databases">
        <authorList>
            <person name="Yazar S."/>
        </authorList>
    </citation>
    <scope>NUCLEOTIDE SEQUENCE [LARGE SCALE GENOMIC DNA]</scope>
</reference>
<dbReference type="GO" id="GO:0042030">
    <property type="term" value="F:ATPase inhibitor activity"/>
    <property type="evidence" value="ECO:0007669"/>
    <property type="project" value="UniProtKB-UniRule"/>
</dbReference>
<dbReference type="GO" id="GO:0006783">
    <property type="term" value="P:heme biosynthetic process"/>
    <property type="evidence" value="ECO:0007669"/>
    <property type="project" value="Ensembl"/>
</dbReference>